<name>A0A3G6IWF9_9CORY</name>
<sequence>MGTFVYDADCGLCTRLVNFCKPRTTASFATTWDTQVDLNSTALWVEQGEEYVEHEAIAQLLLHMKKPWPLLGQLIRLLPYPARAFYRWVARNRPTTCRQAPGRSER</sequence>
<dbReference type="OrthoDB" id="9813713at2"/>
<dbReference type="GO" id="GO:0015035">
    <property type="term" value="F:protein-disulfide reductase activity"/>
    <property type="evidence" value="ECO:0007669"/>
    <property type="project" value="InterPro"/>
</dbReference>
<organism evidence="1 2">
    <name type="scientific">Corynebacterium pseudopelargi</name>
    <dbReference type="NCBI Taxonomy" id="2080757"/>
    <lineage>
        <taxon>Bacteria</taxon>
        <taxon>Bacillati</taxon>
        <taxon>Actinomycetota</taxon>
        <taxon>Actinomycetes</taxon>
        <taxon>Mycobacteriales</taxon>
        <taxon>Corynebacteriaceae</taxon>
        <taxon>Corynebacterium</taxon>
    </lineage>
</organism>
<reference evidence="1 2" key="1">
    <citation type="submission" date="2018-11" db="EMBL/GenBank/DDBJ databases">
        <authorList>
            <person name="Kleinhagauer T."/>
            <person name="Glaeser S.P."/>
            <person name="Spergser J."/>
            <person name="Ruckert C."/>
            <person name="Kaempfer P."/>
            <person name="Busse H.-J."/>
        </authorList>
    </citation>
    <scope>NUCLEOTIDE SEQUENCE [LARGE SCALE GENOMIC DNA]</scope>
    <source>
        <strain evidence="1 2">812CH</strain>
    </source>
</reference>
<dbReference type="KEGG" id="cpso:CPPEL_01365"/>
<evidence type="ECO:0000313" key="1">
    <source>
        <dbReference type="EMBL" id="AZA08420.1"/>
    </source>
</evidence>
<gene>
    <name evidence="1" type="ORF">CPPEL_01365</name>
</gene>
<dbReference type="Proteomes" id="UP000271426">
    <property type="component" value="Chromosome"/>
</dbReference>
<dbReference type="InterPro" id="IPR007263">
    <property type="entry name" value="DCC1-like"/>
</dbReference>
<dbReference type="EMBL" id="CP033898">
    <property type="protein sequence ID" value="AZA08420.1"/>
    <property type="molecule type" value="Genomic_DNA"/>
</dbReference>
<dbReference type="Pfam" id="PF04134">
    <property type="entry name" value="DCC1-like"/>
    <property type="match status" value="1"/>
</dbReference>
<accession>A0A3G6IWF9</accession>
<evidence type="ECO:0000313" key="2">
    <source>
        <dbReference type="Proteomes" id="UP000271426"/>
    </source>
</evidence>
<evidence type="ECO:0008006" key="3">
    <source>
        <dbReference type="Google" id="ProtNLM"/>
    </source>
</evidence>
<keyword evidence="2" id="KW-1185">Reference proteome</keyword>
<proteinExistence type="predicted"/>
<dbReference type="RefSeq" id="WP_123959434.1">
    <property type="nucleotide sequence ID" value="NZ_CP033898.1"/>
</dbReference>
<dbReference type="AlphaFoldDB" id="A0A3G6IWF9"/>
<protein>
    <recommendedName>
        <fullName evidence="3">Thiol-disulfide oxidoreductase</fullName>
    </recommendedName>
</protein>